<organism evidence="1 2">
    <name type="scientific">Catharanthus roseus</name>
    <name type="common">Madagascar periwinkle</name>
    <name type="synonym">Vinca rosea</name>
    <dbReference type="NCBI Taxonomy" id="4058"/>
    <lineage>
        <taxon>Eukaryota</taxon>
        <taxon>Viridiplantae</taxon>
        <taxon>Streptophyta</taxon>
        <taxon>Embryophyta</taxon>
        <taxon>Tracheophyta</taxon>
        <taxon>Spermatophyta</taxon>
        <taxon>Magnoliopsida</taxon>
        <taxon>eudicotyledons</taxon>
        <taxon>Gunneridae</taxon>
        <taxon>Pentapetalae</taxon>
        <taxon>asterids</taxon>
        <taxon>lamiids</taxon>
        <taxon>Gentianales</taxon>
        <taxon>Apocynaceae</taxon>
        <taxon>Rauvolfioideae</taxon>
        <taxon>Vinceae</taxon>
        <taxon>Catharanthinae</taxon>
        <taxon>Catharanthus</taxon>
    </lineage>
</organism>
<comment type="caution">
    <text evidence="1">The sequence shown here is derived from an EMBL/GenBank/DDBJ whole genome shotgun (WGS) entry which is preliminary data.</text>
</comment>
<dbReference type="EMBL" id="CM044705">
    <property type="protein sequence ID" value="KAI5660839.1"/>
    <property type="molecule type" value="Genomic_DNA"/>
</dbReference>
<reference evidence="2" key="1">
    <citation type="journal article" date="2023" name="Nat. Plants">
        <title>Single-cell RNA sequencing provides a high-resolution roadmap for understanding the multicellular compartmentation of specialized metabolism.</title>
        <authorList>
            <person name="Sun S."/>
            <person name="Shen X."/>
            <person name="Li Y."/>
            <person name="Li Y."/>
            <person name="Wang S."/>
            <person name="Li R."/>
            <person name="Zhang H."/>
            <person name="Shen G."/>
            <person name="Guo B."/>
            <person name="Wei J."/>
            <person name="Xu J."/>
            <person name="St-Pierre B."/>
            <person name="Chen S."/>
            <person name="Sun C."/>
        </authorList>
    </citation>
    <scope>NUCLEOTIDE SEQUENCE [LARGE SCALE GENOMIC DNA]</scope>
</reference>
<name>A0ACC0AL02_CATRO</name>
<keyword evidence="2" id="KW-1185">Reference proteome</keyword>
<sequence length="135" mass="14570">MAQYYSIILPTTTAPAAAAKIPISTSSNQIQTPLNFNKVCASHHTDTTSSAHQHLRRRDVALGLIGVVVVGLNVNDRKAMAAGRRPPPPPPKEKKDPSISGVTAKVLASKKRKEAMKESIAKLREKGKQIQDPTQ</sequence>
<evidence type="ECO:0000313" key="2">
    <source>
        <dbReference type="Proteomes" id="UP001060085"/>
    </source>
</evidence>
<dbReference type="Proteomes" id="UP001060085">
    <property type="component" value="Linkage Group LG05"/>
</dbReference>
<accession>A0ACC0AL02</accession>
<proteinExistence type="predicted"/>
<evidence type="ECO:0000313" key="1">
    <source>
        <dbReference type="EMBL" id="KAI5660839.1"/>
    </source>
</evidence>
<protein>
    <submittedName>
        <fullName evidence="1">Uncharacterized protein</fullName>
    </submittedName>
</protein>
<gene>
    <name evidence="1" type="ORF">M9H77_20162</name>
</gene>